<dbReference type="GeneID" id="34553847"/>
<accession>A0A1G4BR45</accession>
<dbReference type="Proteomes" id="UP000176998">
    <property type="component" value="Unassembled WGS sequence"/>
</dbReference>
<gene>
    <name evidence="2" type="ORF">CORC01_00680</name>
</gene>
<evidence type="ECO:0000313" key="2">
    <source>
        <dbReference type="EMBL" id="OHF03818.1"/>
    </source>
</evidence>
<feature type="region of interest" description="Disordered" evidence="1">
    <location>
        <begin position="521"/>
        <end position="556"/>
    </location>
</feature>
<feature type="compositionally biased region" description="Polar residues" evidence="1">
    <location>
        <begin position="449"/>
        <end position="459"/>
    </location>
</feature>
<protein>
    <submittedName>
        <fullName evidence="2">Uncharacterized protein</fullName>
    </submittedName>
</protein>
<dbReference type="RefSeq" id="XP_022480954.1">
    <property type="nucleotide sequence ID" value="XM_022612337.1"/>
</dbReference>
<comment type="caution">
    <text evidence="2">The sequence shown here is derived from an EMBL/GenBank/DDBJ whole genome shotgun (WGS) entry which is preliminary data.</text>
</comment>
<feature type="region of interest" description="Disordered" evidence="1">
    <location>
        <begin position="434"/>
        <end position="459"/>
    </location>
</feature>
<dbReference type="OrthoDB" id="4851861at2759"/>
<dbReference type="AlphaFoldDB" id="A0A1G4BR45"/>
<sequence length="556" mass="61359">MSSQPEDTQGCLDIYPASYFIPVRHGSKRPVKVAGYTLRALAETCRSEERYHAAREAAVSIIHVLEEEIEMLRVVGSTMIAEQRYLDGWEDSLITVIGVLNHCIVRPTTKSSPRPHPEAAQQLETCSPDPVMKTWEEPCSLHPPLHLEIEEEVPADFKGKAPIRFEDMDVPSLSPPRWQSLNQRDRVPDLWHDAIAIYETEFPKSTSSESTSIETASSAVSTPLTTGIESSARNLLTFTSPLPPFPSSQATESFALIEEEQTPSTSEIIRGIDTIQLLLHYERQSRISERKIAAELTKASVLRQAIFQDRFLGQVPKFGGVDSNDVEDTADDMNNPTFGETVYERARRQVTALFRRWSGTSWQSDTQEAGSDVDVVAEDASTQTVGEREGSVGEGLVDDDDDLGLFKRCGDLDVLPPDTWHPCYQPENLLYQPLSLSSPDSAPDSGGSENTFNPATYSPSWLQPDQANLTSISQKLSYHVANDLCGVGFADALSESRPFEDDPGDASHGVRLAAPRANANGYQGRSAELPYPLSPQGPSHMTAPWGPVCRKGRMER</sequence>
<keyword evidence="3" id="KW-1185">Reference proteome</keyword>
<dbReference type="EMBL" id="MJBS01000004">
    <property type="protein sequence ID" value="OHF03818.1"/>
    <property type="molecule type" value="Genomic_DNA"/>
</dbReference>
<feature type="compositionally biased region" description="Low complexity" evidence="1">
    <location>
        <begin position="434"/>
        <end position="448"/>
    </location>
</feature>
<organism evidence="2 3">
    <name type="scientific">Colletotrichum orchidophilum</name>
    <dbReference type="NCBI Taxonomy" id="1209926"/>
    <lineage>
        <taxon>Eukaryota</taxon>
        <taxon>Fungi</taxon>
        <taxon>Dikarya</taxon>
        <taxon>Ascomycota</taxon>
        <taxon>Pezizomycotina</taxon>
        <taxon>Sordariomycetes</taxon>
        <taxon>Hypocreomycetidae</taxon>
        <taxon>Glomerellales</taxon>
        <taxon>Glomerellaceae</taxon>
        <taxon>Colletotrichum</taxon>
    </lineage>
</organism>
<evidence type="ECO:0000256" key="1">
    <source>
        <dbReference type="SAM" id="MobiDB-lite"/>
    </source>
</evidence>
<evidence type="ECO:0000313" key="3">
    <source>
        <dbReference type="Proteomes" id="UP000176998"/>
    </source>
</evidence>
<name>A0A1G4BR45_9PEZI</name>
<reference evidence="2 3" key="1">
    <citation type="submission" date="2016-09" db="EMBL/GenBank/DDBJ databases">
        <authorList>
            <person name="Capua I."/>
            <person name="De Benedictis P."/>
            <person name="Joannis T."/>
            <person name="Lombin L.H."/>
            <person name="Cattoli G."/>
        </authorList>
    </citation>
    <scope>NUCLEOTIDE SEQUENCE [LARGE SCALE GENOMIC DNA]</scope>
    <source>
        <strain evidence="2 3">IMI 309357</strain>
    </source>
</reference>
<proteinExistence type="predicted"/>